<feature type="transmembrane region" description="Helical" evidence="10">
    <location>
        <begin position="388"/>
        <end position="412"/>
    </location>
</feature>
<dbReference type="Proteomes" id="UP000001861">
    <property type="component" value="Unassembled WGS sequence"/>
</dbReference>
<evidence type="ECO:0000256" key="9">
    <source>
        <dbReference type="SAM" id="MobiDB-lite"/>
    </source>
</evidence>
<dbReference type="InterPro" id="IPR036259">
    <property type="entry name" value="MFS_trans_sf"/>
</dbReference>
<feature type="transmembrane region" description="Helical" evidence="10">
    <location>
        <begin position="453"/>
        <end position="472"/>
    </location>
</feature>
<feature type="transmembrane region" description="Helical" evidence="10">
    <location>
        <begin position="131"/>
        <end position="151"/>
    </location>
</feature>
<dbReference type="InterPro" id="IPR003663">
    <property type="entry name" value="Sugar/inositol_transpt"/>
</dbReference>
<evidence type="ECO:0000256" key="3">
    <source>
        <dbReference type="ARBA" id="ARBA00022448"/>
    </source>
</evidence>
<evidence type="ECO:0000313" key="12">
    <source>
        <dbReference type="EMBL" id="EAU89418.1"/>
    </source>
</evidence>
<dbReference type="PROSITE" id="PS50850">
    <property type="entry name" value="MFS"/>
    <property type="match status" value="1"/>
</dbReference>
<evidence type="ECO:0000256" key="5">
    <source>
        <dbReference type="ARBA" id="ARBA00022989"/>
    </source>
</evidence>
<dbReference type="RefSeq" id="XP_001832384.1">
    <property type="nucleotide sequence ID" value="XM_001832332.2"/>
</dbReference>
<evidence type="ECO:0000256" key="6">
    <source>
        <dbReference type="ARBA" id="ARBA00023136"/>
    </source>
</evidence>
<dbReference type="PANTHER" id="PTHR48022">
    <property type="entry name" value="PLASTIDIC GLUCOSE TRANSPORTER 4"/>
    <property type="match status" value="1"/>
</dbReference>
<dbReference type="OMA" id="VYRKEQT"/>
<reference evidence="12 13" key="1">
    <citation type="journal article" date="2010" name="Proc. Natl. Acad. Sci. U.S.A.">
        <title>Insights into evolution of multicellular fungi from the assembled chromosomes of the mushroom Coprinopsis cinerea (Coprinus cinereus).</title>
        <authorList>
            <person name="Stajich J.E."/>
            <person name="Wilke S.K."/>
            <person name="Ahren D."/>
            <person name="Au C.H."/>
            <person name="Birren B.W."/>
            <person name="Borodovsky M."/>
            <person name="Burns C."/>
            <person name="Canback B."/>
            <person name="Casselton L.A."/>
            <person name="Cheng C.K."/>
            <person name="Deng J."/>
            <person name="Dietrich F.S."/>
            <person name="Fargo D.C."/>
            <person name="Farman M.L."/>
            <person name="Gathman A.C."/>
            <person name="Goldberg J."/>
            <person name="Guigo R."/>
            <person name="Hoegger P.J."/>
            <person name="Hooker J.B."/>
            <person name="Huggins A."/>
            <person name="James T.Y."/>
            <person name="Kamada T."/>
            <person name="Kilaru S."/>
            <person name="Kodira C."/>
            <person name="Kues U."/>
            <person name="Kupfer D."/>
            <person name="Kwan H.S."/>
            <person name="Lomsadze A."/>
            <person name="Li W."/>
            <person name="Lilly W.W."/>
            <person name="Ma L.J."/>
            <person name="Mackey A.J."/>
            <person name="Manning G."/>
            <person name="Martin F."/>
            <person name="Muraguchi H."/>
            <person name="Natvig D.O."/>
            <person name="Palmerini H."/>
            <person name="Ramesh M.A."/>
            <person name="Rehmeyer C.J."/>
            <person name="Roe B.A."/>
            <person name="Shenoy N."/>
            <person name="Stanke M."/>
            <person name="Ter-Hovhannisyan V."/>
            <person name="Tunlid A."/>
            <person name="Velagapudi R."/>
            <person name="Vision T.J."/>
            <person name="Zeng Q."/>
            <person name="Zolan M.E."/>
            <person name="Pukkila P.J."/>
        </authorList>
    </citation>
    <scope>NUCLEOTIDE SEQUENCE [LARGE SCALE GENOMIC DNA]</scope>
    <source>
        <strain evidence="13">Okayama-7 / 130 / ATCC MYA-4618 / FGSC 9003</strain>
    </source>
</reference>
<proteinExistence type="inferred from homology"/>
<keyword evidence="6 10" id="KW-0472">Membrane</keyword>
<feature type="transmembrane region" description="Helical" evidence="10">
    <location>
        <begin position="31"/>
        <end position="50"/>
    </location>
</feature>
<comment type="catalytic activity">
    <reaction evidence="7">
        <text>myo-inositol(out) + H(+)(out) = myo-inositol(in) + H(+)(in)</text>
        <dbReference type="Rhea" id="RHEA:60364"/>
        <dbReference type="ChEBI" id="CHEBI:15378"/>
        <dbReference type="ChEBI" id="CHEBI:17268"/>
    </reaction>
</comment>
<sequence>MGGGAVASAGGNGGFAHLVDPNRKWYNNKRIIALNGWIFLLLITSSTNGFDGSMMNGLQSIPEWRDYFNKPSGSMLGLLNAIQNIGSLAAYPFAPYISDGLGRRSSIFLGAVIMCIATVIQTAAQSVGMFIGARFLIGFGLTFAASAAPMLVTEIAYPTHRAALTSTYNSLWYSGAIIAAWSTFGTFQMKGSTWSWRIPSALQGVPSIIQVALIWFCPESPRWCVSKGRHEQALKTLAYYHADGNEDDPLVKYEFEEIKSSVSLDSEVAKNIGWKTLFSTRGNLRRMRIIIALAFFSQWSGNGLVSYYLNKVFNTIGITDGTIQLLINGLLQIWNLAWALAASFMVERLGRRFLFITSTIGMIIFFCLQTACTAVYDKTGSKHAANAVIAFIFLFYGSYDLAFTPLIVSYTVEILPYHIRAKGFVVFNFAISLSLIFNQYVNPVALDAISWKYYIVYCVWLGFELVFVYFFVIETKNRTLEETAALFDGEEAAAQLKEVAHHAVGDEKDEKTGSFQEDKPKV</sequence>
<dbReference type="Pfam" id="PF00083">
    <property type="entry name" value="Sugar_tr"/>
    <property type="match status" value="1"/>
</dbReference>
<feature type="transmembrane region" description="Helical" evidence="10">
    <location>
        <begin position="106"/>
        <end position="124"/>
    </location>
</feature>
<feature type="transmembrane region" description="Helical" evidence="10">
    <location>
        <begin position="289"/>
        <end position="309"/>
    </location>
</feature>
<keyword evidence="3 8" id="KW-0813">Transport</keyword>
<dbReference type="STRING" id="240176.A8NC40"/>
<dbReference type="KEGG" id="cci:CC1G_07644"/>
<feature type="domain" description="Major facilitator superfamily (MFS) profile" evidence="11">
    <location>
        <begin position="37"/>
        <end position="476"/>
    </location>
</feature>
<dbReference type="VEuPathDB" id="FungiDB:CC1G_07644"/>
<dbReference type="PANTHER" id="PTHR48022:SF64">
    <property type="entry name" value="MAJOR FACILITATOR SUPERFAMILY (MFS) PROFILE DOMAIN-CONTAINING PROTEIN"/>
    <property type="match status" value="1"/>
</dbReference>
<dbReference type="AlphaFoldDB" id="A8NC40"/>
<feature type="transmembrane region" description="Helical" evidence="10">
    <location>
        <begin position="424"/>
        <end position="441"/>
    </location>
</feature>
<organism evidence="12 13">
    <name type="scientific">Coprinopsis cinerea (strain Okayama-7 / 130 / ATCC MYA-4618 / FGSC 9003)</name>
    <name type="common">Inky cap fungus</name>
    <name type="synonym">Hormographiella aspergillata</name>
    <dbReference type="NCBI Taxonomy" id="240176"/>
    <lineage>
        <taxon>Eukaryota</taxon>
        <taxon>Fungi</taxon>
        <taxon>Dikarya</taxon>
        <taxon>Basidiomycota</taxon>
        <taxon>Agaricomycotina</taxon>
        <taxon>Agaricomycetes</taxon>
        <taxon>Agaricomycetidae</taxon>
        <taxon>Agaricales</taxon>
        <taxon>Agaricineae</taxon>
        <taxon>Psathyrellaceae</taxon>
        <taxon>Coprinopsis</taxon>
    </lineage>
</organism>
<name>A8NC40_COPC7</name>
<dbReference type="GO" id="GO:0016020">
    <property type="term" value="C:membrane"/>
    <property type="evidence" value="ECO:0007669"/>
    <property type="project" value="UniProtKB-SubCell"/>
</dbReference>
<dbReference type="Gene3D" id="1.20.1250.20">
    <property type="entry name" value="MFS general substrate transporter like domains"/>
    <property type="match status" value="1"/>
</dbReference>
<dbReference type="FunFam" id="1.20.1250.20:FF:000117">
    <property type="entry name" value="MFS hexose transporter"/>
    <property type="match status" value="1"/>
</dbReference>
<accession>A8NC40</accession>
<comment type="subcellular location">
    <subcellularLocation>
        <location evidence="1">Membrane</location>
        <topology evidence="1">Multi-pass membrane protein</topology>
    </subcellularLocation>
</comment>
<keyword evidence="5 10" id="KW-1133">Transmembrane helix</keyword>
<dbReference type="eggNOG" id="KOG0254">
    <property type="taxonomic scope" value="Eukaryota"/>
</dbReference>
<dbReference type="SUPFAM" id="SSF103473">
    <property type="entry name" value="MFS general substrate transporter"/>
    <property type="match status" value="1"/>
</dbReference>
<comment type="similarity">
    <text evidence="2 8">Belongs to the major facilitator superfamily. Sugar transporter (TC 2.A.1.1) family.</text>
</comment>
<feature type="transmembrane region" description="Helical" evidence="10">
    <location>
        <begin position="321"/>
        <end position="341"/>
    </location>
</feature>
<dbReference type="NCBIfam" id="TIGR00879">
    <property type="entry name" value="SP"/>
    <property type="match status" value="1"/>
</dbReference>
<comment type="caution">
    <text evidence="12">The sequence shown here is derived from an EMBL/GenBank/DDBJ whole genome shotgun (WGS) entry which is preliminary data.</text>
</comment>
<evidence type="ECO:0000256" key="2">
    <source>
        <dbReference type="ARBA" id="ARBA00010992"/>
    </source>
</evidence>
<dbReference type="InterPro" id="IPR005829">
    <property type="entry name" value="Sugar_transporter_CS"/>
</dbReference>
<dbReference type="InterPro" id="IPR050360">
    <property type="entry name" value="MFS_Sugar_Transporters"/>
</dbReference>
<keyword evidence="4 10" id="KW-0812">Transmembrane</keyword>
<dbReference type="PROSITE" id="PS00216">
    <property type="entry name" value="SUGAR_TRANSPORT_1"/>
    <property type="match status" value="1"/>
</dbReference>
<evidence type="ECO:0000256" key="7">
    <source>
        <dbReference type="ARBA" id="ARBA00049119"/>
    </source>
</evidence>
<evidence type="ECO:0000313" key="13">
    <source>
        <dbReference type="Proteomes" id="UP000001861"/>
    </source>
</evidence>
<dbReference type="InParanoid" id="A8NC40"/>
<feature type="transmembrane region" description="Helical" evidence="10">
    <location>
        <begin position="353"/>
        <end position="376"/>
    </location>
</feature>
<keyword evidence="13" id="KW-1185">Reference proteome</keyword>
<evidence type="ECO:0000256" key="10">
    <source>
        <dbReference type="SAM" id="Phobius"/>
    </source>
</evidence>
<evidence type="ECO:0000256" key="8">
    <source>
        <dbReference type="RuleBase" id="RU003346"/>
    </source>
</evidence>
<dbReference type="GeneID" id="6008869"/>
<dbReference type="OrthoDB" id="6133115at2759"/>
<feature type="region of interest" description="Disordered" evidence="9">
    <location>
        <begin position="501"/>
        <end position="522"/>
    </location>
</feature>
<gene>
    <name evidence="12" type="ORF">CC1G_07644</name>
</gene>
<evidence type="ECO:0000256" key="4">
    <source>
        <dbReference type="ARBA" id="ARBA00022692"/>
    </source>
</evidence>
<feature type="transmembrane region" description="Helical" evidence="10">
    <location>
        <begin position="171"/>
        <end position="187"/>
    </location>
</feature>
<dbReference type="GO" id="GO:0005351">
    <property type="term" value="F:carbohydrate:proton symporter activity"/>
    <property type="evidence" value="ECO:0007669"/>
    <property type="project" value="TreeGrafter"/>
</dbReference>
<dbReference type="InterPro" id="IPR020846">
    <property type="entry name" value="MFS_dom"/>
</dbReference>
<dbReference type="InterPro" id="IPR005828">
    <property type="entry name" value="MFS_sugar_transport-like"/>
</dbReference>
<protein>
    <submittedName>
        <fullName evidence="12">Hexose transporter</fullName>
    </submittedName>
</protein>
<evidence type="ECO:0000259" key="11">
    <source>
        <dbReference type="PROSITE" id="PS50850"/>
    </source>
</evidence>
<dbReference type="EMBL" id="AACS02000009">
    <property type="protein sequence ID" value="EAU89418.1"/>
    <property type="molecule type" value="Genomic_DNA"/>
</dbReference>
<evidence type="ECO:0000256" key="1">
    <source>
        <dbReference type="ARBA" id="ARBA00004141"/>
    </source>
</evidence>